<comment type="caution">
    <text evidence="1">The sequence shown here is derived from an EMBL/GenBank/DDBJ whole genome shotgun (WGS) entry which is preliminary data.</text>
</comment>
<reference evidence="2" key="1">
    <citation type="submission" date="2016-04" db="EMBL/GenBank/DDBJ databases">
        <title>The genome sequence project of a novel Fervidobacterium isolate from a hot spring in Thailand.</title>
        <authorList>
            <person name="Gonzalez J.M."/>
            <person name="Cuecas A."/>
            <person name="Kanoksilapatham W."/>
        </authorList>
    </citation>
    <scope>NUCLEOTIDE SEQUENCE [LARGE SCALE GENOMIC DNA]</scope>
    <source>
        <strain evidence="2">FC2004</strain>
    </source>
</reference>
<dbReference type="InterPro" id="IPR013783">
    <property type="entry name" value="Ig-like_fold"/>
</dbReference>
<dbReference type="EMBL" id="LWAF01000021">
    <property type="protein sequence ID" value="ODN29763.1"/>
    <property type="molecule type" value="Genomic_DNA"/>
</dbReference>
<protein>
    <submittedName>
        <fullName evidence="1">Uncharacterized protein</fullName>
    </submittedName>
</protein>
<evidence type="ECO:0000313" key="1">
    <source>
        <dbReference type="EMBL" id="ODN29763.1"/>
    </source>
</evidence>
<proteinExistence type="predicted"/>
<dbReference type="GO" id="GO:0005509">
    <property type="term" value="F:calcium ion binding"/>
    <property type="evidence" value="ECO:0007669"/>
    <property type="project" value="InterPro"/>
</dbReference>
<dbReference type="STRING" id="1008305.A4H02_09090"/>
<keyword evidence="2" id="KW-1185">Reference proteome</keyword>
<dbReference type="AlphaFoldDB" id="A0A1E3G1M2"/>
<name>A0A1E3G1M2_9BACT</name>
<dbReference type="Pfam" id="PF17963">
    <property type="entry name" value="Big_9"/>
    <property type="match status" value="3"/>
</dbReference>
<evidence type="ECO:0000313" key="2">
    <source>
        <dbReference type="Proteomes" id="UP000094570"/>
    </source>
</evidence>
<dbReference type="Gene3D" id="2.60.40.10">
    <property type="entry name" value="Immunoglobulins"/>
    <property type="match status" value="3"/>
</dbReference>
<gene>
    <name evidence="1" type="ORF">A4H02_09090</name>
</gene>
<dbReference type="SUPFAM" id="SSF49313">
    <property type="entry name" value="Cadherin-like"/>
    <property type="match status" value="1"/>
</dbReference>
<dbReference type="Proteomes" id="UP000094570">
    <property type="component" value="Unassembled WGS sequence"/>
</dbReference>
<dbReference type="InterPro" id="IPR015919">
    <property type="entry name" value="Cadherin-like_sf"/>
</dbReference>
<dbReference type="GO" id="GO:0016020">
    <property type="term" value="C:membrane"/>
    <property type="evidence" value="ECO:0007669"/>
    <property type="project" value="InterPro"/>
</dbReference>
<sequence length="795" mass="86820">MAGLVVIVSKAPNAAPVWTKAAYSASAVVGQPFEFDLAGKVSDPDGDAITITIVRAPNGITATIADNKLKFTPPAVGTYEFTLKASDGKGGEAEAGLVVVVSAIPNTSPVWKQGTYTRSAEVGQTIQINLAPEVTDEDGDPITLTLVGETYGAQINEQKVFVWNTTGRQPGLYQFLVKATDSKGAYSYAHLEITLIPAPVPNQSPRVLPIPEQVTYVGKAVEIDLTKYVSDPNGDPITIQKVSGPGVVIGSKYFWFPTAKLSTPATVQLKFTDGKGGEATASFKVSAPYDGAASLTIYVTDYKSGPATAGATVKVKVGSETLEMVTDNTGKVTFSNITLSTTTDVDVVIEKSGYARTYIEGLRLAHGQNLEFETQMRVAKLGPTSSEKPFELSVQIRDANGNDISTTGNVVTTDSIQVTGTATTTEYSLNLWYVKVGGVPGAGTFTAPRTIGYTGTISAVPSVAEFEGMVPVYIDVYDMNDNRYEKIVYIYVSRMPAQAITPYIVQKYTTVAPNGYNIISYTRAQYVEYYGKKDPKPTAAPSGTNLFIRVFWRPWYSASGTTQPKAYRIYRSFDGVSFQPIATVPNTVSSYSDYSAQLEVGKRVWYAVSSVYDGYETPYTVIGDVIPLPLLQVTYISPLNGSTGVPRDPEFKWQFSGVSTTAEGDPSYLYDIWLYDLVVNDYCYYSLGTNPTTGQYSILPTLVPSVSFKFSDYHHSKRTSQKPWAWIDFAAKDWYPYDKLQAFKTYEWGNELLAAQIIDPQDRSRALSILVDDNNYFGLGNIRTDIYHRFITGEN</sequence>
<organism evidence="1 2">
    <name type="scientific">Fervidobacterium thailandense</name>
    <dbReference type="NCBI Taxonomy" id="1008305"/>
    <lineage>
        <taxon>Bacteria</taxon>
        <taxon>Thermotogati</taxon>
        <taxon>Thermotogota</taxon>
        <taxon>Thermotogae</taxon>
        <taxon>Thermotogales</taxon>
        <taxon>Fervidobacteriaceae</taxon>
        <taxon>Fervidobacterium</taxon>
    </lineage>
</organism>
<accession>A0A1E3G1M2</accession>